<keyword evidence="1" id="KW-0805">Transcription regulation</keyword>
<feature type="transmembrane region" description="Helical" evidence="4">
    <location>
        <begin position="83"/>
        <end position="100"/>
    </location>
</feature>
<keyword evidence="2" id="KW-0238">DNA-binding</keyword>
<dbReference type="Proteomes" id="UP000718451">
    <property type="component" value="Unassembled WGS sequence"/>
</dbReference>
<evidence type="ECO:0000256" key="4">
    <source>
        <dbReference type="SAM" id="Phobius"/>
    </source>
</evidence>
<dbReference type="RefSeq" id="WP_168551775.1">
    <property type="nucleotide sequence ID" value="NZ_JAAWWL010000001.1"/>
</dbReference>
<gene>
    <name evidence="6" type="ORF">HCU67_06610</name>
</gene>
<feature type="transmembrane region" description="Helical" evidence="4">
    <location>
        <begin position="112"/>
        <end position="130"/>
    </location>
</feature>
<dbReference type="InterPro" id="IPR009057">
    <property type="entry name" value="Homeodomain-like_sf"/>
</dbReference>
<proteinExistence type="predicted"/>
<sequence>METLEQLIEQIPIRHNFISTIMFMGVFLGFFLSMVIFIRAKKNSPVRLFGWALLVQSLVCLDTYCCYTGLIKNVLQLNDSTEPLVLLIPTTIYFFMYSLLERKPILFRTHWWHFILPIGYLISQIGYYLSPLSVKLNAYLGAYYQDLTFAQTPDDYNYGYHVIKDEFRWLILFNFLLYLYLSIRLVIKKSKASGKPTKFIRVDKYVFSRNTILVFIVFFVLLFFVYASYEDDGGDHFIVMGQCMVTLVTLFFILSESRFFENSWIAEKYETLTSGEIELDKIEQALLKDNYFLSSTLSLKSLAIELNIGPNTLSKTINSEFGMNFNDYINKKRIAEAKERLVSKEYDHLTIEAIGNSVGFNSKSAFYTAFKRHANTSPSAFVKEHVS</sequence>
<comment type="caution">
    <text evidence="6">The sequence shown here is derived from an EMBL/GenBank/DDBJ whole genome shotgun (WGS) entry which is preliminary data.</text>
</comment>
<keyword evidence="4" id="KW-1133">Transmembrane helix</keyword>
<dbReference type="EMBL" id="JAAWWL010000001">
    <property type="protein sequence ID" value="NKI31612.1"/>
    <property type="molecule type" value="Genomic_DNA"/>
</dbReference>
<protein>
    <submittedName>
        <fullName evidence="6">AraC family transcriptional regulator</fullName>
    </submittedName>
</protein>
<name>A0ABX1GNW0_9FLAO</name>
<dbReference type="InterPro" id="IPR018060">
    <property type="entry name" value="HTH_AraC"/>
</dbReference>
<keyword evidence="4" id="KW-0472">Membrane</keyword>
<dbReference type="InterPro" id="IPR018062">
    <property type="entry name" value="HTH_AraC-typ_CS"/>
</dbReference>
<dbReference type="PANTHER" id="PTHR43280:SF29">
    <property type="entry name" value="ARAC-FAMILY TRANSCRIPTIONAL REGULATOR"/>
    <property type="match status" value="1"/>
</dbReference>
<evidence type="ECO:0000313" key="7">
    <source>
        <dbReference type="Proteomes" id="UP000718451"/>
    </source>
</evidence>
<evidence type="ECO:0000256" key="2">
    <source>
        <dbReference type="ARBA" id="ARBA00023125"/>
    </source>
</evidence>
<dbReference type="Pfam" id="PF12833">
    <property type="entry name" value="HTH_18"/>
    <property type="match status" value="1"/>
</dbReference>
<dbReference type="PROSITE" id="PS01124">
    <property type="entry name" value="HTH_ARAC_FAMILY_2"/>
    <property type="match status" value="1"/>
</dbReference>
<evidence type="ECO:0000256" key="1">
    <source>
        <dbReference type="ARBA" id="ARBA00023015"/>
    </source>
</evidence>
<dbReference type="PANTHER" id="PTHR43280">
    <property type="entry name" value="ARAC-FAMILY TRANSCRIPTIONAL REGULATOR"/>
    <property type="match status" value="1"/>
</dbReference>
<dbReference type="SMART" id="SM00342">
    <property type="entry name" value="HTH_ARAC"/>
    <property type="match status" value="1"/>
</dbReference>
<dbReference type="SUPFAM" id="SSF46689">
    <property type="entry name" value="Homeodomain-like"/>
    <property type="match status" value="1"/>
</dbReference>
<feature type="transmembrane region" description="Helical" evidence="4">
    <location>
        <begin position="50"/>
        <end position="71"/>
    </location>
</feature>
<organism evidence="6 7">
    <name type="scientific">Croceivirga thetidis</name>
    <dbReference type="NCBI Taxonomy" id="2721623"/>
    <lineage>
        <taxon>Bacteria</taxon>
        <taxon>Pseudomonadati</taxon>
        <taxon>Bacteroidota</taxon>
        <taxon>Flavobacteriia</taxon>
        <taxon>Flavobacteriales</taxon>
        <taxon>Flavobacteriaceae</taxon>
        <taxon>Croceivirga</taxon>
    </lineage>
</organism>
<accession>A0ABX1GNW0</accession>
<reference evidence="6 7" key="1">
    <citation type="submission" date="2020-04" db="EMBL/GenBank/DDBJ databases">
        <authorList>
            <person name="Yoon J."/>
        </authorList>
    </citation>
    <scope>NUCLEOTIDE SEQUENCE [LARGE SCALE GENOMIC DNA]</scope>
    <source>
        <strain evidence="6 7">DJ-13</strain>
    </source>
</reference>
<keyword evidence="4" id="KW-0812">Transmembrane</keyword>
<feature type="transmembrane region" description="Helical" evidence="4">
    <location>
        <begin position="167"/>
        <end position="187"/>
    </location>
</feature>
<feature type="transmembrane region" description="Helical" evidence="4">
    <location>
        <begin position="235"/>
        <end position="254"/>
    </location>
</feature>
<feature type="transmembrane region" description="Helical" evidence="4">
    <location>
        <begin position="207"/>
        <end position="229"/>
    </location>
</feature>
<evidence type="ECO:0000313" key="6">
    <source>
        <dbReference type="EMBL" id="NKI31612.1"/>
    </source>
</evidence>
<dbReference type="PROSITE" id="PS00041">
    <property type="entry name" value="HTH_ARAC_FAMILY_1"/>
    <property type="match status" value="1"/>
</dbReference>
<evidence type="ECO:0000256" key="3">
    <source>
        <dbReference type="ARBA" id="ARBA00023163"/>
    </source>
</evidence>
<dbReference type="Gene3D" id="1.10.10.60">
    <property type="entry name" value="Homeodomain-like"/>
    <property type="match status" value="2"/>
</dbReference>
<keyword evidence="3" id="KW-0804">Transcription</keyword>
<evidence type="ECO:0000259" key="5">
    <source>
        <dbReference type="PROSITE" id="PS01124"/>
    </source>
</evidence>
<feature type="transmembrane region" description="Helical" evidence="4">
    <location>
        <begin position="17"/>
        <end position="38"/>
    </location>
</feature>
<keyword evidence="7" id="KW-1185">Reference proteome</keyword>
<feature type="domain" description="HTH araC/xylS-type" evidence="5">
    <location>
        <begin position="276"/>
        <end position="384"/>
    </location>
</feature>